<evidence type="ECO:0000256" key="2">
    <source>
        <dbReference type="SAM" id="Phobius"/>
    </source>
</evidence>
<feature type="transmembrane region" description="Helical" evidence="2">
    <location>
        <begin position="55"/>
        <end position="77"/>
    </location>
</feature>
<reference evidence="4" key="1">
    <citation type="submission" date="2016-10" db="EMBL/GenBank/DDBJ databases">
        <authorList>
            <person name="Varghese N."/>
            <person name="Submissions S."/>
        </authorList>
    </citation>
    <scope>NUCLEOTIDE SEQUENCE [LARGE SCALE GENOMIC DNA]</scope>
    <source>
        <strain evidence="4">DSM 44232</strain>
    </source>
</reference>
<feature type="compositionally biased region" description="Basic and acidic residues" evidence="1">
    <location>
        <begin position="102"/>
        <end position="123"/>
    </location>
</feature>
<dbReference type="EMBL" id="FOYL01000005">
    <property type="protein sequence ID" value="SFR20278.1"/>
    <property type="molecule type" value="Genomic_DNA"/>
</dbReference>
<evidence type="ECO:0000256" key="1">
    <source>
        <dbReference type="SAM" id="MobiDB-lite"/>
    </source>
</evidence>
<feature type="region of interest" description="Disordered" evidence="1">
    <location>
        <begin position="102"/>
        <end position="130"/>
    </location>
</feature>
<evidence type="ECO:0000313" key="4">
    <source>
        <dbReference type="Proteomes" id="UP000198583"/>
    </source>
</evidence>
<organism evidence="3 4">
    <name type="scientific">Lentzea waywayandensis</name>
    <dbReference type="NCBI Taxonomy" id="84724"/>
    <lineage>
        <taxon>Bacteria</taxon>
        <taxon>Bacillati</taxon>
        <taxon>Actinomycetota</taxon>
        <taxon>Actinomycetes</taxon>
        <taxon>Pseudonocardiales</taxon>
        <taxon>Pseudonocardiaceae</taxon>
        <taxon>Lentzea</taxon>
    </lineage>
</organism>
<proteinExistence type="predicted"/>
<keyword evidence="2" id="KW-0472">Membrane</keyword>
<dbReference type="OrthoDB" id="10002748at2"/>
<name>A0A1I6ES00_9PSEU</name>
<evidence type="ECO:0000313" key="3">
    <source>
        <dbReference type="EMBL" id="SFR20278.1"/>
    </source>
</evidence>
<keyword evidence="4" id="KW-1185">Reference proteome</keyword>
<dbReference type="RefSeq" id="WP_093596860.1">
    <property type="nucleotide sequence ID" value="NZ_FOYL01000005.1"/>
</dbReference>
<dbReference type="STRING" id="84724.SAMN04488564_105179"/>
<protein>
    <submittedName>
        <fullName evidence="3">Uncharacterized protein</fullName>
    </submittedName>
</protein>
<dbReference type="Proteomes" id="UP000198583">
    <property type="component" value="Unassembled WGS sequence"/>
</dbReference>
<dbReference type="AlphaFoldDB" id="A0A1I6ES00"/>
<sequence length="161" mass="17022">MTSPVFDAQPHPAVEPGTPAAQLEFDVYTPPFTPQQPVPAPVAPVPPPKPKKTGIVVLSLFVVLLFGAGAAFGVLFFQEKGRSADLSRQVEGKDREIADLTKKAKDSKEDTDRAVAAQKKAEADAAGSQKCRDAAKALTESLVANDRNKGQTAIGDLLVQC</sequence>
<gene>
    <name evidence="3" type="ORF">SAMN04488564_105179</name>
</gene>
<keyword evidence="2" id="KW-0812">Transmembrane</keyword>
<keyword evidence="2" id="KW-1133">Transmembrane helix</keyword>
<accession>A0A1I6ES00</accession>